<proteinExistence type="predicted"/>
<feature type="domain" description="Response regulatory" evidence="2">
    <location>
        <begin position="3"/>
        <end position="117"/>
    </location>
</feature>
<dbReference type="PANTHER" id="PTHR37299">
    <property type="entry name" value="TRANSCRIPTIONAL REGULATOR-RELATED"/>
    <property type="match status" value="1"/>
</dbReference>
<accession>A0ABW5LLZ3</accession>
<protein>
    <submittedName>
        <fullName evidence="4">LytR/AlgR family response regulator transcription factor</fullName>
    </submittedName>
</protein>
<dbReference type="PANTHER" id="PTHR37299:SF1">
    <property type="entry name" value="STAGE 0 SPORULATION PROTEIN A HOMOLOG"/>
    <property type="match status" value="1"/>
</dbReference>
<evidence type="ECO:0000313" key="5">
    <source>
        <dbReference type="Proteomes" id="UP001597508"/>
    </source>
</evidence>
<dbReference type="EMBL" id="JBHULH010000001">
    <property type="protein sequence ID" value="MFD2565835.1"/>
    <property type="molecule type" value="Genomic_DNA"/>
</dbReference>
<dbReference type="Pfam" id="PF04397">
    <property type="entry name" value="LytTR"/>
    <property type="match status" value="1"/>
</dbReference>
<dbReference type="InterPro" id="IPR046947">
    <property type="entry name" value="LytR-like"/>
</dbReference>
<dbReference type="Gene3D" id="2.40.50.1020">
    <property type="entry name" value="LytTr DNA-binding domain"/>
    <property type="match status" value="1"/>
</dbReference>
<sequence length="245" mass="28356">MIKSILIEDDPEIRKDLREKITRLFGEEITIVAEADDVETALSHIEEHQPDLLFLDIHLKEGTGFDVLTNTPYKDFDVIFITGFDNHAIKAIKVGALDYIIKPVDELELKEAIEKAIKNKQEDKHLEKLAQVSSEYFKGTEKKRIVIKTSNTVYAIYEDDILYCKSDGNYTTLFTQHFEKIVASKPIKKILEVLSEDVFVRCHQSYIVNKKYVSKYNKNGVLVLIQDIKVPVSSRRQDYVLKRIF</sequence>
<dbReference type="PROSITE" id="PS50110">
    <property type="entry name" value="RESPONSE_REGULATORY"/>
    <property type="match status" value="1"/>
</dbReference>
<feature type="domain" description="HTH LytTR-type" evidence="3">
    <location>
        <begin position="145"/>
        <end position="245"/>
    </location>
</feature>
<dbReference type="SUPFAM" id="SSF52172">
    <property type="entry name" value="CheY-like"/>
    <property type="match status" value="1"/>
</dbReference>
<dbReference type="InterPro" id="IPR011006">
    <property type="entry name" value="CheY-like_superfamily"/>
</dbReference>
<feature type="modified residue" description="4-aspartylphosphate" evidence="1">
    <location>
        <position position="56"/>
    </location>
</feature>
<dbReference type="PROSITE" id="PS50930">
    <property type="entry name" value="HTH_LYTTR"/>
    <property type="match status" value="1"/>
</dbReference>
<comment type="caution">
    <text evidence="4">The sequence shown here is derived from an EMBL/GenBank/DDBJ whole genome shotgun (WGS) entry which is preliminary data.</text>
</comment>
<evidence type="ECO:0000313" key="4">
    <source>
        <dbReference type="EMBL" id="MFD2565835.1"/>
    </source>
</evidence>
<evidence type="ECO:0000256" key="1">
    <source>
        <dbReference type="PROSITE-ProRule" id="PRU00169"/>
    </source>
</evidence>
<keyword evidence="5" id="KW-1185">Reference proteome</keyword>
<name>A0ABW5LLZ3_9FLAO</name>
<dbReference type="Proteomes" id="UP001597508">
    <property type="component" value="Unassembled WGS sequence"/>
</dbReference>
<dbReference type="InterPro" id="IPR001789">
    <property type="entry name" value="Sig_transdc_resp-reg_receiver"/>
</dbReference>
<gene>
    <name evidence="4" type="ORF">ACFSRZ_00545</name>
</gene>
<organism evidence="4 5">
    <name type="scientific">Pseudotenacibaculum haliotis</name>
    <dbReference type="NCBI Taxonomy" id="1862138"/>
    <lineage>
        <taxon>Bacteria</taxon>
        <taxon>Pseudomonadati</taxon>
        <taxon>Bacteroidota</taxon>
        <taxon>Flavobacteriia</taxon>
        <taxon>Flavobacteriales</taxon>
        <taxon>Flavobacteriaceae</taxon>
        <taxon>Pseudotenacibaculum</taxon>
    </lineage>
</organism>
<dbReference type="Pfam" id="PF00072">
    <property type="entry name" value="Response_reg"/>
    <property type="match status" value="1"/>
</dbReference>
<reference evidence="5" key="1">
    <citation type="journal article" date="2019" name="Int. J. Syst. Evol. Microbiol.">
        <title>The Global Catalogue of Microorganisms (GCM) 10K type strain sequencing project: providing services to taxonomists for standard genome sequencing and annotation.</title>
        <authorList>
            <consortium name="The Broad Institute Genomics Platform"/>
            <consortium name="The Broad Institute Genome Sequencing Center for Infectious Disease"/>
            <person name="Wu L."/>
            <person name="Ma J."/>
        </authorList>
    </citation>
    <scope>NUCLEOTIDE SEQUENCE [LARGE SCALE GENOMIC DNA]</scope>
    <source>
        <strain evidence="5">KCTC 52127</strain>
    </source>
</reference>
<keyword evidence="1" id="KW-0597">Phosphoprotein</keyword>
<dbReference type="RefSeq" id="WP_379664561.1">
    <property type="nucleotide sequence ID" value="NZ_JBHULH010000001.1"/>
</dbReference>
<dbReference type="SMART" id="SM00448">
    <property type="entry name" value="REC"/>
    <property type="match status" value="1"/>
</dbReference>
<evidence type="ECO:0000259" key="3">
    <source>
        <dbReference type="PROSITE" id="PS50930"/>
    </source>
</evidence>
<dbReference type="SMART" id="SM00850">
    <property type="entry name" value="LytTR"/>
    <property type="match status" value="1"/>
</dbReference>
<dbReference type="InterPro" id="IPR007492">
    <property type="entry name" value="LytTR_DNA-bd_dom"/>
</dbReference>
<evidence type="ECO:0000259" key="2">
    <source>
        <dbReference type="PROSITE" id="PS50110"/>
    </source>
</evidence>
<dbReference type="Gene3D" id="3.40.50.2300">
    <property type="match status" value="1"/>
</dbReference>